<dbReference type="NCBIfam" id="TIGR00882">
    <property type="entry name" value="2A0105"/>
    <property type="match status" value="1"/>
</dbReference>
<evidence type="ECO:0000313" key="9">
    <source>
        <dbReference type="EMBL" id="KAA8995616.1"/>
    </source>
</evidence>
<dbReference type="Gene3D" id="1.20.1250.20">
    <property type="entry name" value="MFS general substrate transporter like domains"/>
    <property type="match status" value="2"/>
</dbReference>
<name>A0A5J5FR61_9GAMM</name>
<evidence type="ECO:0000256" key="7">
    <source>
        <dbReference type="ARBA" id="ARBA00023136"/>
    </source>
</evidence>
<dbReference type="SUPFAM" id="SSF103473">
    <property type="entry name" value="MFS general substrate transporter"/>
    <property type="match status" value="1"/>
</dbReference>
<keyword evidence="5 8" id="KW-0812">Transmembrane</keyword>
<dbReference type="NCBIfam" id="NF007077">
    <property type="entry name" value="PRK09528.1"/>
    <property type="match status" value="1"/>
</dbReference>
<dbReference type="AlphaFoldDB" id="A0A5J5FR61"/>
<proteinExistence type="predicted"/>
<dbReference type="EMBL" id="VYKJ01000018">
    <property type="protein sequence ID" value="KAA8995616.1"/>
    <property type="molecule type" value="Genomic_DNA"/>
</dbReference>
<evidence type="ECO:0000256" key="3">
    <source>
        <dbReference type="ARBA" id="ARBA00022475"/>
    </source>
</evidence>
<dbReference type="InterPro" id="IPR000576">
    <property type="entry name" value="LacY/RafB_perm_fam"/>
</dbReference>
<evidence type="ECO:0000256" key="1">
    <source>
        <dbReference type="ARBA" id="ARBA00004429"/>
    </source>
</evidence>
<evidence type="ECO:0000256" key="8">
    <source>
        <dbReference type="SAM" id="Phobius"/>
    </source>
</evidence>
<feature type="transmembrane region" description="Helical" evidence="8">
    <location>
        <begin position="255"/>
        <end position="275"/>
    </location>
</feature>
<feature type="transmembrane region" description="Helical" evidence="8">
    <location>
        <begin position="9"/>
        <end position="34"/>
    </location>
</feature>
<feature type="transmembrane region" description="Helical" evidence="8">
    <location>
        <begin position="101"/>
        <end position="124"/>
    </location>
</feature>
<dbReference type="GO" id="GO:0015528">
    <property type="term" value="F:lactose:proton symporter activity"/>
    <property type="evidence" value="ECO:0007669"/>
    <property type="project" value="TreeGrafter"/>
</dbReference>
<dbReference type="PRINTS" id="PR00174">
    <property type="entry name" value="LACYSMPORT"/>
</dbReference>
<dbReference type="RefSeq" id="WP_150437475.1">
    <property type="nucleotide sequence ID" value="NZ_VYKJ01000018.1"/>
</dbReference>
<keyword evidence="7 8" id="KW-0472">Membrane</keyword>
<accession>A0A5J5FR61</accession>
<feature type="transmembrane region" description="Helical" evidence="8">
    <location>
        <begin position="219"/>
        <end position="235"/>
    </location>
</feature>
<comment type="subcellular location">
    <subcellularLocation>
        <location evidence="1">Cell inner membrane</location>
        <topology evidence="1">Multi-pass membrane protein</topology>
    </subcellularLocation>
</comment>
<evidence type="ECO:0000256" key="2">
    <source>
        <dbReference type="ARBA" id="ARBA00022448"/>
    </source>
</evidence>
<keyword evidence="6 8" id="KW-1133">Transmembrane helix</keyword>
<keyword evidence="10" id="KW-1185">Reference proteome</keyword>
<dbReference type="InterPro" id="IPR036259">
    <property type="entry name" value="MFS_trans_sf"/>
</dbReference>
<protein>
    <submittedName>
        <fullName evidence="9">MFS transporter</fullName>
    </submittedName>
</protein>
<dbReference type="GO" id="GO:0005886">
    <property type="term" value="C:plasma membrane"/>
    <property type="evidence" value="ECO:0007669"/>
    <property type="project" value="UniProtKB-SubCell"/>
</dbReference>
<gene>
    <name evidence="9" type="ORF">FJU30_23940</name>
</gene>
<dbReference type="Proteomes" id="UP000335415">
    <property type="component" value="Unassembled WGS sequence"/>
</dbReference>
<keyword evidence="3" id="KW-1003">Cell membrane</keyword>
<feature type="transmembrane region" description="Helical" evidence="8">
    <location>
        <begin position="77"/>
        <end position="95"/>
    </location>
</feature>
<dbReference type="Pfam" id="PF01306">
    <property type="entry name" value="LacY_symp"/>
    <property type="match status" value="1"/>
</dbReference>
<feature type="transmembrane region" description="Helical" evidence="8">
    <location>
        <begin position="287"/>
        <end position="310"/>
    </location>
</feature>
<feature type="transmembrane region" description="Helical" evidence="8">
    <location>
        <begin position="316"/>
        <end position="333"/>
    </location>
</feature>
<comment type="caution">
    <text evidence="9">The sequence shown here is derived from an EMBL/GenBank/DDBJ whole genome shotgun (WGS) entry which is preliminary data.</text>
</comment>
<dbReference type="OrthoDB" id="7065110at2"/>
<keyword evidence="2" id="KW-0813">Transport</keyword>
<reference evidence="9 10" key="1">
    <citation type="submission" date="2019-09" db="EMBL/GenBank/DDBJ databases">
        <authorList>
            <person name="Li Y."/>
        </authorList>
    </citation>
    <scope>NUCLEOTIDE SEQUENCE [LARGE SCALE GENOMIC DNA]</scope>
    <source>
        <strain evidence="9 10">L3-3HA</strain>
    </source>
</reference>
<dbReference type="GO" id="GO:0030395">
    <property type="term" value="F:lactose binding"/>
    <property type="evidence" value="ECO:0007669"/>
    <property type="project" value="TreeGrafter"/>
</dbReference>
<feature type="transmembrane region" description="Helical" evidence="8">
    <location>
        <begin position="377"/>
        <end position="396"/>
    </location>
</feature>
<sequence length="414" mass="45972">MNAETRKTYILLSSLFFFFFFTWSSTCSLLSIWLNQYVNLKATDTGIIFAAISLVSFCSQPLYGYIQDKLGLGKHQLWFIAILLVCSGPFFMWFADLLRFNIYLGGIAGGLYIGATFNGGIGLLEAYIERFCRLKSIEYGRARMWGSLGWAVATFFAGINFNINPLYNFALATLSGGLFLLCLSLVRIVKDNAMNQLQFGNPDKITLNDALGLLRLQRFWALVIFVVGTCIYGVYDQQFPVYFSSQFPDLHAGNSMYGYLNSLQVFLEAGGMFLAPWLVNRIGAKNGLLLASGIMALRVIGSGLVSGVPLISMMKLMHAVELPILLISLFKYNSLNFDKRLSSTIYLVGFTCISSVVSSLLSPLAGYGYELFGFARTYLLMGSMVLVTTLVSCFLLESDKTARLSPTLTLRTIK</sequence>
<evidence type="ECO:0000256" key="6">
    <source>
        <dbReference type="ARBA" id="ARBA00022989"/>
    </source>
</evidence>
<evidence type="ECO:0000256" key="4">
    <source>
        <dbReference type="ARBA" id="ARBA00022519"/>
    </source>
</evidence>
<dbReference type="PANTHER" id="PTHR23522">
    <property type="entry name" value="BLL5896 PROTEIN"/>
    <property type="match status" value="1"/>
</dbReference>
<evidence type="ECO:0000256" key="5">
    <source>
        <dbReference type="ARBA" id="ARBA00022692"/>
    </source>
</evidence>
<dbReference type="PANTHER" id="PTHR23522:SF10">
    <property type="entry name" value="3-PHENYLPROPIONIC ACID TRANSPORTER-RELATED"/>
    <property type="match status" value="1"/>
</dbReference>
<feature type="transmembrane region" description="Helical" evidence="8">
    <location>
        <begin position="145"/>
        <end position="163"/>
    </location>
</feature>
<feature type="transmembrane region" description="Helical" evidence="8">
    <location>
        <begin position="169"/>
        <end position="189"/>
    </location>
</feature>
<organism evidence="9 10">
    <name type="scientific">Affinibrenneria salicis</name>
    <dbReference type="NCBI Taxonomy" id="2590031"/>
    <lineage>
        <taxon>Bacteria</taxon>
        <taxon>Pseudomonadati</taxon>
        <taxon>Pseudomonadota</taxon>
        <taxon>Gammaproteobacteria</taxon>
        <taxon>Enterobacterales</taxon>
        <taxon>Pectobacteriaceae</taxon>
        <taxon>Affinibrenneria</taxon>
    </lineage>
</organism>
<feature type="transmembrane region" description="Helical" evidence="8">
    <location>
        <begin position="345"/>
        <end position="365"/>
    </location>
</feature>
<evidence type="ECO:0000313" key="10">
    <source>
        <dbReference type="Proteomes" id="UP000335415"/>
    </source>
</evidence>
<keyword evidence="4" id="KW-0997">Cell inner membrane</keyword>
<feature type="transmembrane region" description="Helical" evidence="8">
    <location>
        <begin position="46"/>
        <end position="65"/>
    </location>
</feature>